<reference evidence="1" key="2">
    <citation type="submission" date="2025-09" db="UniProtKB">
        <authorList>
            <consortium name="Ensembl"/>
        </authorList>
    </citation>
    <scope>IDENTIFICATION</scope>
</reference>
<name>A0A8C5SKU8_LATLA</name>
<evidence type="ECO:0000313" key="2">
    <source>
        <dbReference type="Proteomes" id="UP000694406"/>
    </source>
</evidence>
<protein>
    <submittedName>
        <fullName evidence="1">Uncharacterized protein</fullName>
    </submittedName>
</protein>
<keyword evidence="2" id="KW-1185">Reference proteome</keyword>
<organism evidence="1 2">
    <name type="scientific">Laticauda laticaudata</name>
    <name type="common">Blue-ringed sea krait</name>
    <name type="synonym">Blue-lipped sea krait</name>
    <dbReference type="NCBI Taxonomy" id="8630"/>
    <lineage>
        <taxon>Eukaryota</taxon>
        <taxon>Metazoa</taxon>
        <taxon>Chordata</taxon>
        <taxon>Craniata</taxon>
        <taxon>Vertebrata</taxon>
        <taxon>Euteleostomi</taxon>
        <taxon>Lepidosauria</taxon>
        <taxon>Squamata</taxon>
        <taxon>Bifurcata</taxon>
        <taxon>Unidentata</taxon>
        <taxon>Episquamata</taxon>
        <taxon>Toxicofera</taxon>
        <taxon>Serpentes</taxon>
        <taxon>Colubroidea</taxon>
        <taxon>Elapidae</taxon>
        <taxon>Laticaudinae</taxon>
        <taxon>Laticauda</taxon>
    </lineage>
</organism>
<dbReference type="AlphaFoldDB" id="A0A8C5SKU8"/>
<sequence length="125" mass="14073">MIPFSIVGFPLSCLYFNSSRAHIKKKVEISIQEFYCKEIHFGILLASGILPLLGFAMSEKNKAIGLCSAEVKRDRPHSLSVPLRQANVGLGIFKIDWIQCGYILTCKFHLPVDFHFCVANPCQTR</sequence>
<dbReference type="GeneTree" id="ENSGT00960000186719"/>
<accession>A0A8C5SKU8</accession>
<proteinExistence type="predicted"/>
<reference evidence="1" key="1">
    <citation type="submission" date="2025-08" db="UniProtKB">
        <authorList>
            <consortium name="Ensembl"/>
        </authorList>
    </citation>
    <scope>IDENTIFICATION</scope>
</reference>
<dbReference type="Proteomes" id="UP000694406">
    <property type="component" value="Unplaced"/>
</dbReference>
<evidence type="ECO:0000313" key="1">
    <source>
        <dbReference type="Ensembl" id="ENSLLTP00000018149.1"/>
    </source>
</evidence>
<dbReference type="Ensembl" id="ENSLLTT00000018829.1">
    <property type="protein sequence ID" value="ENSLLTP00000018149.1"/>
    <property type="gene ID" value="ENSLLTG00000013754.1"/>
</dbReference>